<dbReference type="OrthoDB" id="5770785at2"/>
<keyword evidence="3 4" id="KW-0143">Chaperone</keyword>
<dbReference type="AlphaFoldDB" id="A0A0D0KRT9"/>
<dbReference type="InterPro" id="IPR005623">
    <property type="entry name" value="Chaperone_NapD_NO3_reduct"/>
</dbReference>
<dbReference type="GO" id="GO:0005737">
    <property type="term" value="C:cytoplasm"/>
    <property type="evidence" value="ECO:0007669"/>
    <property type="project" value="UniProtKB-SubCell"/>
</dbReference>
<proteinExistence type="inferred from homology"/>
<dbReference type="PANTHER" id="PTHR38603:SF1">
    <property type="entry name" value="CHAPERONE NAPD"/>
    <property type="match status" value="1"/>
</dbReference>
<dbReference type="GO" id="GO:0051224">
    <property type="term" value="P:negative regulation of protein transport"/>
    <property type="evidence" value="ECO:0007669"/>
    <property type="project" value="UniProtKB-UniRule"/>
</dbReference>
<organism evidence="5 6">
    <name type="scientific">Pseudomonas fulva</name>
    <dbReference type="NCBI Taxonomy" id="47880"/>
    <lineage>
        <taxon>Bacteria</taxon>
        <taxon>Pseudomonadati</taxon>
        <taxon>Pseudomonadota</taxon>
        <taxon>Gammaproteobacteria</taxon>
        <taxon>Pseudomonadales</taxon>
        <taxon>Pseudomonadaceae</taxon>
        <taxon>Pseudomonas</taxon>
    </lineage>
</organism>
<evidence type="ECO:0000256" key="4">
    <source>
        <dbReference type="HAMAP-Rule" id="MF_02200"/>
    </source>
</evidence>
<sequence length="86" mass="9406">MDAPLHIASFIVHARPEHFAAVLANLRLLADLEVHQHSPEGKLVVVIEAVDEHLIMQRIEQINALPGVLNAALIYHECLSSEGAAQ</sequence>
<dbReference type="GO" id="GO:0005048">
    <property type="term" value="F:signal sequence binding"/>
    <property type="evidence" value="ECO:0007669"/>
    <property type="project" value="UniProtKB-UniRule"/>
</dbReference>
<dbReference type="Pfam" id="PF03927">
    <property type="entry name" value="NapD"/>
    <property type="match status" value="1"/>
</dbReference>
<reference evidence="5 6" key="1">
    <citation type="submission" date="2014-12" db="EMBL/GenBank/DDBJ databases">
        <title>16Stimator: statistical estimation of ribosomal gene copy numbers from draft genome assemblies.</title>
        <authorList>
            <person name="Perisin M.A."/>
            <person name="Vetter M."/>
            <person name="Gilbert J.A."/>
            <person name="Bergelson J."/>
        </authorList>
    </citation>
    <scope>NUCLEOTIDE SEQUENCE [LARGE SCALE GENOMIC DNA]</scope>
    <source>
        <strain evidence="5 6">MEJ086</strain>
    </source>
</reference>
<evidence type="ECO:0000256" key="2">
    <source>
        <dbReference type="ARBA" id="ARBA00022490"/>
    </source>
</evidence>
<keyword evidence="2 4" id="KW-0963">Cytoplasm</keyword>
<comment type="similarity">
    <text evidence="4">Belongs to the NapD family.</text>
</comment>
<evidence type="ECO:0000313" key="5">
    <source>
        <dbReference type="EMBL" id="KIP99656.1"/>
    </source>
</evidence>
<name>A0A0D0KRT9_9PSED</name>
<dbReference type="RefSeq" id="WP_042554353.1">
    <property type="nucleotide sequence ID" value="NZ_JXQW01000033.1"/>
</dbReference>
<comment type="subunit">
    <text evidence="4">Interacts with the cytoplasmic NapA precursor.</text>
</comment>
<evidence type="ECO:0000256" key="3">
    <source>
        <dbReference type="ARBA" id="ARBA00023186"/>
    </source>
</evidence>
<comment type="caution">
    <text evidence="5">The sequence shown here is derived from an EMBL/GenBank/DDBJ whole genome shotgun (WGS) entry which is preliminary data.</text>
</comment>
<dbReference type="EMBL" id="JXQW01000033">
    <property type="protein sequence ID" value="KIP99656.1"/>
    <property type="molecule type" value="Genomic_DNA"/>
</dbReference>
<dbReference type="Proteomes" id="UP000032068">
    <property type="component" value="Unassembled WGS sequence"/>
</dbReference>
<dbReference type="FunFam" id="3.30.70.920:FF:000004">
    <property type="entry name" value="Chaperone NapD"/>
    <property type="match status" value="1"/>
</dbReference>
<dbReference type="HAMAP" id="MF_02200">
    <property type="entry name" value="NapD"/>
    <property type="match status" value="1"/>
</dbReference>
<evidence type="ECO:0000313" key="6">
    <source>
        <dbReference type="Proteomes" id="UP000032068"/>
    </source>
</evidence>
<comment type="subcellular location">
    <subcellularLocation>
        <location evidence="1 4">Cytoplasm</location>
    </subcellularLocation>
</comment>
<protein>
    <recommendedName>
        <fullName evidence="4">Chaperone NapD</fullName>
    </recommendedName>
    <alternativeName>
        <fullName evidence="4">NapA signal peptide-binding chaperone NapD</fullName>
    </alternativeName>
</protein>
<accession>A0A0D0KRT9</accession>
<dbReference type="PANTHER" id="PTHR38603">
    <property type="entry name" value="CHAPERONE NAPD"/>
    <property type="match status" value="1"/>
</dbReference>
<evidence type="ECO:0000256" key="1">
    <source>
        <dbReference type="ARBA" id="ARBA00004496"/>
    </source>
</evidence>
<comment type="function">
    <text evidence="4">Chaperone for NapA, the catalytic subunit of the periplasmic nitrate reductase. It binds directly and specifically to the twin-arginine signal peptide of NapA, preventing premature interaction with the Tat translocase and premature export.</text>
</comment>
<gene>
    <name evidence="4" type="primary">napD</name>
    <name evidence="5" type="ORF">RU08_13500</name>
</gene>
<dbReference type="Gene3D" id="3.30.70.920">
    <property type="match status" value="1"/>
</dbReference>